<accession>A0A699HR26</accession>
<dbReference type="AlphaFoldDB" id="A0A699HR26"/>
<dbReference type="EMBL" id="BKCJ010192276">
    <property type="protein sequence ID" value="GEY59856.1"/>
    <property type="molecule type" value="Genomic_DNA"/>
</dbReference>
<protein>
    <submittedName>
        <fullName evidence="1">Uncharacterized protein</fullName>
    </submittedName>
</protein>
<reference evidence="1" key="1">
    <citation type="journal article" date="2019" name="Sci. Rep.">
        <title>Draft genome of Tanacetum cinerariifolium, the natural source of mosquito coil.</title>
        <authorList>
            <person name="Yamashiro T."/>
            <person name="Shiraishi A."/>
            <person name="Satake H."/>
            <person name="Nakayama K."/>
        </authorList>
    </citation>
    <scope>NUCLEOTIDE SEQUENCE</scope>
</reference>
<evidence type="ECO:0000313" key="1">
    <source>
        <dbReference type="EMBL" id="GEY59856.1"/>
    </source>
</evidence>
<comment type="caution">
    <text evidence="1">The sequence shown here is derived from an EMBL/GenBank/DDBJ whole genome shotgun (WGS) entry which is preliminary data.</text>
</comment>
<proteinExistence type="predicted"/>
<gene>
    <name evidence="1" type="ORF">Tci_431830</name>
</gene>
<organism evidence="1">
    <name type="scientific">Tanacetum cinerariifolium</name>
    <name type="common">Dalmatian daisy</name>
    <name type="synonym">Chrysanthemum cinerariifolium</name>
    <dbReference type="NCBI Taxonomy" id="118510"/>
    <lineage>
        <taxon>Eukaryota</taxon>
        <taxon>Viridiplantae</taxon>
        <taxon>Streptophyta</taxon>
        <taxon>Embryophyta</taxon>
        <taxon>Tracheophyta</taxon>
        <taxon>Spermatophyta</taxon>
        <taxon>Magnoliopsida</taxon>
        <taxon>eudicotyledons</taxon>
        <taxon>Gunneridae</taxon>
        <taxon>Pentapetalae</taxon>
        <taxon>asterids</taxon>
        <taxon>campanulids</taxon>
        <taxon>Asterales</taxon>
        <taxon>Asteraceae</taxon>
        <taxon>Asteroideae</taxon>
        <taxon>Anthemideae</taxon>
        <taxon>Anthemidinae</taxon>
        <taxon>Tanacetum</taxon>
    </lineage>
</organism>
<sequence length="201" mass="21802">MNLGQDRQMQMVRGNDGNQFIQYDGQNVRNQNGLIVVFAIANQNVNPTGNGNVVATRAEGNGNGNANNGCGVLDRERELLVLFGGGVFDLISGLVNPTSSFKEGDLKEIEKVNANCILMANLQQASTSGTQIDKAPIYEMDQLSNVISTVSSVEQSGGIVGQNPVIVEETHAYFELLYNNLAIEVKKVNMVNLKLKKQMLI</sequence>
<name>A0A699HR26_TANCI</name>